<dbReference type="InterPro" id="IPR013240">
    <property type="entry name" value="DNA-dir_RNA_pol1_su_RPA34"/>
</dbReference>
<feature type="compositionally biased region" description="Polar residues" evidence="1">
    <location>
        <begin position="10"/>
        <end position="19"/>
    </location>
</feature>
<reference evidence="2 3" key="1">
    <citation type="submission" date="2018-08" db="EMBL/GenBank/DDBJ databases">
        <title>Draft genome of the lignicolous fungus Coniochaeta pulveracea.</title>
        <authorList>
            <person name="Borstlap C.J."/>
            <person name="De Witt R.N."/>
            <person name="Botha A."/>
            <person name="Volschenk H."/>
        </authorList>
    </citation>
    <scope>NUCLEOTIDE SEQUENCE [LARGE SCALE GENOMIC DNA]</scope>
    <source>
        <strain evidence="2 3">CAB683</strain>
    </source>
</reference>
<evidence type="ECO:0000313" key="3">
    <source>
        <dbReference type="Proteomes" id="UP000275385"/>
    </source>
</evidence>
<evidence type="ECO:0000256" key="1">
    <source>
        <dbReference type="SAM" id="MobiDB-lite"/>
    </source>
</evidence>
<feature type="compositionally biased region" description="Acidic residues" evidence="1">
    <location>
        <begin position="49"/>
        <end position="66"/>
    </location>
</feature>
<accession>A0A420YCH9</accession>
<dbReference type="OrthoDB" id="76224at2759"/>
<feature type="compositionally biased region" description="Low complexity" evidence="1">
    <location>
        <begin position="512"/>
        <end position="527"/>
    </location>
</feature>
<organism evidence="2 3">
    <name type="scientific">Coniochaeta pulveracea</name>
    <dbReference type="NCBI Taxonomy" id="177199"/>
    <lineage>
        <taxon>Eukaryota</taxon>
        <taxon>Fungi</taxon>
        <taxon>Dikarya</taxon>
        <taxon>Ascomycota</taxon>
        <taxon>Pezizomycotina</taxon>
        <taxon>Sordariomycetes</taxon>
        <taxon>Sordariomycetidae</taxon>
        <taxon>Coniochaetales</taxon>
        <taxon>Coniochaetaceae</taxon>
        <taxon>Coniochaeta</taxon>
    </lineage>
</organism>
<feature type="region of interest" description="Disordered" evidence="1">
    <location>
        <begin position="384"/>
        <end position="569"/>
    </location>
</feature>
<feature type="compositionally biased region" description="Low complexity" evidence="1">
    <location>
        <begin position="550"/>
        <end position="559"/>
    </location>
</feature>
<feature type="compositionally biased region" description="Acidic residues" evidence="1">
    <location>
        <begin position="166"/>
        <end position="189"/>
    </location>
</feature>
<gene>
    <name evidence="2" type="ORF">DL546_007482</name>
</gene>
<dbReference type="InterPro" id="IPR053263">
    <property type="entry name" value="Euk_RPA34_RNAP_subunit"/>
</dbReference>
<dbReference type="PANTHER" id="PTHR28155:SF1">
    <property type="entry name" value="DNA-DIRECTED RNA POLYMERASE I SUBUNIT RPA34.5-DOMAIN-CONTAINING PROTEIN"/>
    <property type="match status" value="1"/>
</dbReference>
<feature type="compositionally biased region" description="Basic and acidic residues" evidence="1">
    <location>
        <begin position="437"/>
        <end position="470"/>
    </location>
</feature>
<dbReference type="AlphaFoldDB" id="A0A420YCH9"/>
<feature type="compositionally biased region" description="Basic and acidic residues" evidence="1">
    <location>
        <begin position="124"/>
        <end position="133"/>
    </location>
</feature>
<feature type="compositionally biased region" description="Low complexity" evidence="1">
    <location>
        <begin position="29"/>
        <end position="42"/>
    </location>
</feature>
<feature type="compositionally biased region" description="Acidic residues" evidence="1">
    <location>
        <begin position="224"/>
        <end position="241"/>
    </location>
</feature>
<comment type="caution">
    <text evidence="2">The sequence shown here is derived from an EMBL/GenBank/DDBJ whole genome shotgun (WGS) entry which is preliminary data.</text>
</comment>
<dbReference type="PANTHER" id="PTHR28155">
    <property type="entry name" value="ACR243WP"/>
    <property type="match status" value="1"/>
</dbReference>
<protein>
    <submittedName>
        <fullName evidence="2">Uncharacterized protein</fullName>
    </submittedName>
</protein>
<dbReference type="GO" id="GO:0006360">
    <property type="term" value="P:transcription by RNA polymerase I"/>
    <property type="evidence" value="ECO:0007669"/>
    <property type="project" value="InterPro"/>
</dbReference>
<name>A0A420YCH9_9PEZI</name>
<feature type="compositionally biased region" description="Pro residues" evidence="1">
    <location>
        <begin position="560"/>
        <end position="569"/>
    </location>
</feature>
<evidence type="ECO:0000313" key="2">
    <source>
        <dbReference type="EMBL" id="RKU45583.1"/>
    </source>
</evidence>
<proteinExistence type="predicted"/>
<feature type="region of interest" description="Disordered" evidence="1">
    <location>
        <begin position="1"/>
        <end position="253"/>
    </location>
</feature>
<sequence>MAGPKAPIGTLSQHATQAAQLAKNVGSQSAKSRSTAAAASKRSVLKDESDSESSDSDSDNEGEDYGETLRNLQSKASGPKSKATEPPKPTTRKQAVTAKKESSSEESSSEESESESESESDSSDDSKDKKSADKTGGNANLKSAPATDTKKSTPAATNGDKAAESSSEESSSEAESSSSEESESEDEGEQVSKKDTTKPAPKAPTQPSKPSNPVAQTKKAESSSSEEEEGSSSEEEADESMAIDQRNGHGELSKIPEVISNEFHLRKAEDGANAAEVAKFFNEAKQQGKQIWYFTAPASIPIEVVEKLEIPLDRAQKGQSILSHNGDDYGVAFEDASTARTIKLVIPNKNGDQYRMMNGSVDQIMHLKRVTQFSQGGESLLSLSQTTHTVPPRQPRPQPPNLKARFQPFGAPTGSADDEDVDMADAPPPSSQKTPAKAKEDKKNKRKLEAETPKAESGTKPKKAKVDKETPSSAAKPVKQTPIAPPPVPSFAAGKKQTPIPLPPSMRRTSTSDSAKSPEPAAKPPAKSAEEKKSKTKTTKKASKPKADDSAAPAKKATPVPLPPIAGAS</sequence>
<feature type="compositionally biased region" description="Low complexity" evidence="1">
    <location>
        <begin position="198"/>
        <end position="211"/>
    </location>
</feature>
<dbReference type="Gene3D" id="6.20.250.70">
    <property type="match status" value="1"/>
</dbReference>
<feature type="compositionally biased region" description="Basic residues" evidence="1">
    <location>
        <begin position="534"/>
        <end position="544"/>
    </location>
</feature>
<dbReference type="Proteomes" id="UP000275385">
    <property type="component" value="Unassembled WGS sequence"/>
</dbReference>
<dbReference type="STRING" id="177199.A0A420YCH9"/>
<keyword evidence="3" id="KW-1185">Reference proteome</keyword>
<feature type="compositionally biased region" description="Acidic residues" evidence="1">
    <location>
        <begin position="107"/>
        <end position="123"/>
    </location>
</feature>
<dbReference type="EMBL" id="QVQW01000020">
    <property type="protein sequence ID" value="RKU45583.1"/>
    <property type="molecule type" value="Genomic_DNA"/>
</dbReference>
<dbReference type="Pfam" id="PF08208">
    <property type="entry name" value="RNA_polI_A34"/>
    <property type="match status" value="1"/>
</dbReference>